<feature type="region of interest" description="Disordered" evidence="3">
    <location>
        <begin position="1"/>
        <end position="22"/>
    </location>
</feature>
<dbReference type="EMBL" id="LSMT01000348">
    <property type="protein sequence ID" value="PFX19680.1"/>
    <property type="molecule type" value="Genomic_DNA"/>
</dbReference>
<dbReference type="SMART" id="SM00225">
    <property type="entry name" value="BTB"/>
    <property type="match status" value="1"/>
</dbReference>
<dbReference type="OrthoDB" id="10249567at2759"/>
<evidence type="ECO:0000256" key="3">
    <source>
        <dbReference type="SAM" id="MobiDB-lite"/>
    </source>
</evidence>
<organism evidence="5 6">
    <name type="scientific">Stylophora pistillata</name>
    <name type="common">Smooth cauliflower coral</name>
    <dbReference type="NCBI Taxonomy" id="50429"/>
    <lineage>
        <taxon>Eukaryota</taxon>
        <taxon>Metazoa</taxon>
        <taxon>Cnidaria</taxon>
        <taxon>Anthozoa</taxon>
        <taxon>Hexacorallia</taxon>
        <taxon>Scleractinia</taxon>
        <taxon>Astrocoeniina</taxon>
        <taxon>Pocilloporidae</taxon>
        <taxon>Stylophora</taxon>
    </lineage>
</organism>
<dbReference type="Pfam" id="PF07707">
    <property type="entry name" value="BACK"/>
    <property type="match status" value="1"/>
</dbReference>
<dbReference type="FunFam" id="1.25.40.420:FF:000001">
    <property type="entry name" value="Kelch-like family member 12"/>
    <property type="match status" value="1"/>
</dbReference>
<dbReference type="SUPFAM" id="SSF117281">
    <property type="entry name" value="Kelch motif"/>
    <property type="match status" value="2"/>
</dbReference>
<dbReference type="SUPFAM" id="SSF54695">
    <property type="entry name" value="POZ domain"/>
    <property type="match status" value="1"/>
</dbReference>
<dbReference type="AlphaFoldDB" id="A0A2B4RT00"/>
<reference evidence="6" key="1">
    <citation type="journal article" date="2017" name="bioRxiv">
        <title>Comparative analysis of the genomes of Stylophora pistillata and Acropora digitifera provides evidence for extensive differences between species of corals.</title>
        <authorList>
            <person name="Voolstra C.R."/>
            <person name="Li Y."/>
            <person name="Liew Y.J."/>
            <person name="Baumgarten S."/>
            <person name="Zoccola D."/>
            <person name="Flot J.-F."/>
            <person name="Tambutte S."/>
            <person name="Allemand D."/>
            <person name="Aranda M."/>
        </authorList>
    </citation>
    <scope>NUCLEOTIDE SEQUENCE [LARGE SCALE GENOMIC DNA]</scope>
</reference>
<feature type="domain" description="BTB" evidence="4">
    <location>
        <begin position="39"/>
        <end position="109"/>
    </location>
</feature>
<sequence length="567" mass="64548">MEGTVVTMEPRTGMNRRKHQQQQDMLRTMNSFRKSRTFCDVFLVVENGTLPAHKVVLAANSSFFKASFTFELTKEKSTSEVEVNLRVFYLDGMEELLNFIYTGECGVSEKNAEQLLAMADYFDIPSLKETCAEFLMISLKPSNCLWIQVFAKRYNHELLYEAATEYICNNLSSIWKTNEFLCFDFIDVEELICGERLVIKTQRGEEEVFEGIRAWVKHDSENRENFFEDLFRHVRLSAMSIQFISEFIECDELVTQSHDSQSLVTAALRIPDEARDEPRGVTESIVLLSKNGCCSCFTPATGMWYDLARLPSFNEPRAITICEGLLFAIGWQDDRLTIENFDPQINTWSEVLSTLTNLPTAAVSVDDSIFLLKENGLTRFKPVDHSWEDMAPMDSSRRGLCAVSLNGLVYAIGGHDGLRQLGLNIVERYDPQRDQWEYVSPMDERRAFASATVTSNKIFVVGGTGDHFLPLQNCELYDPITNMWSLLSAELCVPRSHAALGKAKRKIFVFGGTYSNGIVEYFDRENEAWTEIGKMPSTLSYNHACVTWLPKAMLKSLRGSRYPSKVV</sequence>
<protein>
    <submittedName>
        <fullName evidence="5">Kelch-like protein diablo</fullName>
    </submittedName>
</protein>
<evidence type="ECO:0000313" key="6">
    <source>
        <dbReference type="Proteomes" id="UP000225706"/>
    </source>
</evidence>
<dbReference type="PANTHER" id="PTHR24412">
    <property type="entry name" value="KELCH PROTEIN"/>
    <property type="match status" value="1"/>
</dbReference>
<dbReference type="Pfam" id="PF00651">
    <property type="entry name" value="BTB"/>
    <property type="match status" value="1"/>
</dbReference>
<name>A0A2B4RT00_STYPI</name>
<dbReference type="InterPro" id="IPR017096">
    <property type="entry name" value="BTB-kelch_protein"/>
</dbReference>
<keyword evidence="2" id="KW-0677">Repeat</keyword>
<dbReference type="Gene3D" id="1.25.40.420">
    <property type="match status" value="1"/>
</dbReference>
<dbReference type="SMART" id="SM00612">
    <property type="entry name" value="Kelch"/>
    <property type="match status" value="3"/>
</dbReference>
<dbReference type="Pfam" id="PF01344">
    <property type="entry name" value="Kelch_1"/>
    <property type="match status" value="2"/>
</dbReference>
<dbReference type="SMART" id="SM00875">
    <property type="entry name" value="BACK"/>
    <property type="match status" value="1"/>
</dbReference>
<proteinExistence type="predicted"/>
<evidence type="ECO:0000256" key="1">
    <source>
        <dbReference type="ARBA" id="ARBA00022441"/>
    </source>
</evidence>
<dbReference type="Gene3D" id="3.30.710.10">
    <property type="entry name" value="Potassium Channel Kv1.1, Chain A"/>
    <property type="match status" value="1"/>
</dbReference>
<gene>
    <name evidence="5" type="primary">dbo</name>
    <name evidence="5" type="ORF">AWC38_SpisGene15881</name>
</gene>
<evidence type="ECO:0000256" key="2">
    <source>
        <dbReference type="ARBA" id="ARBA00022737"/>
    </source>
</evidence>
<dbReference type="InterPro" id="IPR011705">
    <property type="entry name" value="BACK"/>
</dbReference>
<dbReference type="Proteomes" id="UP000225706">
    <property type="component" value="Unassembled WGS sequence"/>
</dbReference>
<keyword evidence="1" id="KW-0880">Kelch repeat</keyword>
<accession>A0A2B4RT00</accession>
<keyword evidence="6" id="KW-1185">Reference proteome</keyword>
<dbReference type="InterPro" id="IPR006652">
    <property type="entry name" value="Kelch_1"/>
</dbReference>
<dbReference type="Gene3D" id="2.120.10.80">
    <property type="entry name" value="Kelch-type beta propeller"/>
    <property type="match status" value="1"/>
</dbReference>
<dbReference type="PROSITE" id="PS50097">
    <property type="entry name" value="BTB"/>
    <property type="match status" value="1"/>
</dbReference>
<comment type="caution">
    <text evidence="5">The sequence shown here is derived from an EMBL/GenBank/DDBJ whole genome shotgun (WGS) entry which is preliminary data.</text>
</comment>
<dbReference type="InterPro" id="IPR015915">
    <property type="entry name" value="Kelch-typ_b-propeller"/>
</dbReference>
<dbReference type="InterPro" id="IPR000210">
    <property type="entry name" value="BTB/POZ_dom"/>
</dbReference>
<evidence type="ECO:0000259" key="4">
    <source>
        <dbReference type="PROSITE" id="PS50097"/>
    </source>
</evidence>
<evidence type="ECO:0000313" key="5">
    <source>
        <dbReference type="EMBL" id="PFX19680.1"/>
    </source>
</evidence>
<dbReference type="InterPro" id="IPR011333">
    <property type="entry name" value="SKP1/BTB/POZ_sf"/>
</dbReference>
<dbReference type="PIRSF" id="PIRSF037037">
    <property type="entry name" value="Kelch-like_protein_gigaxonin"/>
    <property type="match status" value="1"/>
</dbReference>
<dbReference type="PANTHER" id="PTHR24412:SF497">
    <property type="entry name" value="KELCH-LIKE PROTEIN 18"/>
    <property type="match status" value="1"/>
</dbReference>